<dbReference type="Proteomes" id="UP001596989">
    <property type="component" value="Unassembled WGS sequence"/>
</dbReference>
<name>A0ABW3HSC8_9BACL</name>
<accession>A0ABW3HSC8</accession>
<organism evidence="1 2">
    <name type="scientific">Paenibacillus chungangensis</name>
    <dbReference type="NCBI Taxonomy" id="696535"/>
    <lineage>
        <taxon>Bacteria</taxon>
        <taxon>Bacillati</taxon>
        <taxon>Bacillota</taxon>
        <taxon>Bacilli</taxon>
        <taxon>Bacillales</taxon>
        <taxon>Paenibacillaceae</taxon>
        <taxon>Paenibacillus</taxon>
    </lineage>
</organism>
<sequence length="140" mass="16912">MLDEKVYDLYTEKFKNQKRILINTGSDQNIIQIARKDPKVYEIYKSLLKKDYIHYYHDNHISKLYKREFVEELFKRKDLIKENGVFYTLDKPAGRKVNEEVPKRLLVLFTCMPNMKYFDSCLMPHRMFPVFFEGIEGTVK</sequence>
<dbReference type="RefSeq" id="WP_377564917.1">
    <property type="nucleotide sequence ID" value="NZ_JBHTJZ010000020.1"/>
</dbReference>
<dbReference type="EMBL" id="JBHTJZ010000020">
    <property type="protein sequence ID" value="MFD0960428.1"/>
    <property type="molecule type" value="Genomic_DNA"/>
</dbReference>
<proteinExistence type="predicted"/>
<evidence type="ECO:0000313" key="2">
    <source>
        <dbReference type="Proteomes" id="UP001596989"/>
    </source>
</evidence>
<reference evidence="2" key="1">
    <citation type="journal article" date="2019" name="Int. J. Syst. Evol. Microbiol.">
        <title>The Global Catalogue of Microorganisms (GCM) 10K type strain sequencing project: providing services to taxonomists for standard genome sequencing and annotation.</title>
        <authorList>
            <consortium name="The Broad Institute Genomics Platform"/>
            <consortium name="The Broad Institute Genome Sequencing Center for Infectious Disease"/>
            <person name="Wu L."/>
            <person name="Ma J."/>
        </authorList>
    </citation>
    <scope>NUCLEOTIDE SEQUENCE [LARGE SCALE GENOMIC DNA]</scope>
    <source>
        <strain evidence="2">CCUG 59129</strain>
    </source>
</reference>
<evidence type="ECO:0000313" key="1">
    <source>
        <dbReference type="EMBL" id="MFD0960428.1"/>
    </source>
</evidence>
<protein>
    <submittedName>
        <fullName evidence="1">Uncharacterized protein</fullName>
    </submittedName>
</protein>
<gene>
    <name evidence="1" type="ORF">ACFQ2I_13630</name>
</gene>
<comment type="caution">
    <text evidence="1">The sequence shown here is derived from an EMBL/GenBank/DDBJ whole genome shotgun (WGS) entry which is preliminary data.</text>
</comment>
<keyword evidence="2" id="KW-1185">Reference proteome</keyword>